<comment type="caution">
    <text evidence="5">The sequence shown here is derived from an EMBL/GenBank/DDBJ whole genome shotgun (WGS) entry which is preliminary data.</text>
</comment>
<proteinExistence type="predicted"/>
<dbReference type="InterPro" id="IPR011990">
    <property type="entry name" value="TPR-like_helical_dom_sf"/>
</dbReference>
<feature type="repeat" description="TPR" evidence="3">
    <location>
        <begin position="850"/>
        <end position="883"/>
    </location>
</feature>
<dbReference type="Pfam" id="PF03704">
    <property type="entry name" value="BTAD"/>
    <property type="match status" value="1"/>
</dbReference>
<dbReference type="SMART" id="SM00028">
    <property type="entry name" value="TPR"/>
    <property type="match status" value="5"/>
</dbReference>
<dbReference type="PANTHER" id="PTHR16305:SF28">
    <property type="entry name" value="GUANYLATE CYCLASE DOMAIN-CONTAINING PROTEIN"/>
    <property type="match status" value="1"/>
</dbReference>
<evidence type="ECO:0000256" key="1">
    <source>
        <dbReference type="ARBA" id="ARBA00022741"/>
    </source>
</evidence>
<dbReference type="GO" id="GO:0004016">
    <property type="term" value="F:adenylate cyclase activity"/>
    <property type="evidence" value="ECO:0007669"/>
    <property type="project" value="TreeGrafter"/>
</dbReference>
<evidence type="ECO:0000313" key="5">
    <source>
        <dbReference type="EMBL" id="KRQ87549.1"/>
    </source>
</evidence>
<dbReference type="GO" id="GO:0005737">
    <property type="term" value="C:cytoplasm"/>
    <property type="evidence" value="ECO:0007669"/>
    <property type="project" value="TreeGrafter"/>
</dbReference>
<dbReference type="PATRIC" id="fig|908809.3.peg.351"/>
<dbReference type="EMBL" id="LKHP01000002">
    <property type="protein sequence ID" value="KRQ87549.1"/>
    <property type="molecule type" value="Genomic_DNA"/>
</dbReference>
<organism evidence="5 6">
    <name type="scientific">Caloramator mitchellensis</name>
    <dbReference type="NCBI Taxonomy" id="908809"/>
    <lineage>
        <taxon>Bacteria</taxon>
        <taxon>Bacillati</taxon>
        <taxon>Bacillota</taxon>
        <taxon>Clostridia</taxon>
        <taxon>Eubacteriales</taxon>
        <taxon>Clostridiaceae</taxon>
        <taxon>Caloramator</taxon>
    </lineage>
</organism>
<dbReference type="Pfam" id="PF13424">
    <property type="entry name" value="TPR_12"/>
    <property type="match status" value="1"/>
</dbReference>
<dbReference type="STRING" id="908809.ABG79_00350"/>
<evidence type="ECO:0000313" key="6">
    <source>
        <dbReference type="Proteomes" id="UP000052015"/>
    </source>
</evidence>
<accession>A0A0R3JZ18</accession>
<keyword evidence="1" id="KW-0547">Nucleotide-binding</keyword>
<dbReference type="InterPro" id="IPR027417">
    <property type="entry name" value="P-loop_NTPase"/>
</dbReference>
<evidence type="ECO:0000256" key="3">
    <source>
        <dbReference type="PROSITE-ProRule" id="PRU00339"/>
    </source>
</evidence>
<dbReference type="InterPro" id="IPR036388">
    <property type="entry name" value="WH-like_DNA-bd_sf"/>
</dbReference>
<name>A0A0R3JZ18_CALMK</name>
<dbReference type="Gene3D" id="3.40.50.300">
    <property type="entry name" value="P-loop containing nucleotide triphosphate hydrolases"/>
    <property type="match status" value="1"/>
</dbReference>
<dbReference type="SMART" id="SM01043">
    <property type="entry name" value="BTAD"/>
    <property type="match status" value="1"/>
</dbReference>
<dbReference type="AlphaFoldDB" id="A0A0R3JZ18"/>
<reference evidence="5 6" key="1">
    <citation type="submission" date="2015-09" db="EMBL/GenBank/DDBJ databases">
        <title>Draft genome sequence of a Caloramator mitchellensis, a moderate thermophile from the Great Artesian Basin of Australia.</title>
        <authorList>
            <person name="Patel B.K."/>
        </authorList>
    </citation>
    <scope>NUCLEOTIDE SEQUENCE [LARGE SCALE GENOMIC DNA]</scope>
    <source>
        <strain evidence="5 6">VF08</strain>
    </source>
</reference>
<feature type="domain" description="Bacterial transcriptional activator" evidence="4">
    <location>
        <begin position="96"/>
        <end position="226"/>
    </location>
</feature>
<protein>
    <submittedName>
        <fullName evidence="5">Bacterial transcriptional activator domain protein</fullName>
    </submittedName>
</protein>
<dbReference type="Pfam" id="PF13191">
    <property type="entry name" value="AAA_16"/>
    <property type="match status" value="1"/>
</dbReference>
<dbReference type="Gene3D" id="1.25.40.10">
    <property type="entry name" value="Tetratricopeptide repeat domain"/>
    <property type="match status" value="3"/>
</dbReference>
<dbReference type="InterPro" id="IPR019734">
    <property type="entry name" value="TPR_rpt"/>
</dbReference>
<evidence type="ECO:0000259" key="4">
    <source>
        <dbReference type="SMART" id="SM01043"/>
    </source>
</evidence>
<sequence>MRVKVKLFGIPAVTVENRNINFAFKKAEVLFYYMVLKREATRDELINLLWQGHEDDVARKNLRNAIYSVKKAFGFDVFISNNKSTLALNPAIILECDVLNLVNSNKLNEYNGEFLEGINIKECVAFEEWLLSKRQEISEMYIKRLYKFIEEALKSKDIKNAEEYTKKIIEIDEFDEKALRILMQIYYKKGETKKAVEIYNNFKQKLYKELGVLPDAKTISLYERLTKTRLKEEEKFFYGRDFEISKILDNFNKFMSDLQYKNIFIIGEAGIGKSRLTEEFLQRCEHELSFVKANCFAVEESYILKVWGDVLTGLSEYISNEYIPKSWKNILSSYFPSLAGIFETGENINFDANRYKLLEEIIIELISTIANKHKLIIILEDVHWMDDVSLSILKKIMLSKKNIFFILNSRYDKKINEFCARVTRYDRMEKIELTRFTREESWDFVQKALNGLEISHEVLNNIYTETEGNTFFIVEYINLIRNNLDVSYLNTRLQEILNSRFIDISIEGKKLLNIISMFYDEAPLNYIIKLVELDEETLLETLEELVAKFIIIEVNDKNLGYKFSHQKLREFVYCNLSNAKKRIMHGRIALLMEEKLTGDRTDFYLYSGLIYHFERAGEIKKALKYKMKNITELLNFSNELFPEVPYEEKLLEECNSKSIYSKLDEINNQLTEIKENSKDYKWLCAFFSYVRGRLLIWEGEYERGIDDIKNSIELTKELGDEILELKAIRQIIYYSIQVHDVESMTKYVEDGIRIANKLKNKKELAILFRLKGLNLIMQEKFNRAEEVIKHSLMIFESLNNKEAKYHFNIAASLNYLGNIRRLNTDFKSALNYYDKAIEICSRIKTNVGLTVFLTNAGQVSYELGDYVRAKDYLKRAVDLYKKSDAHWLRPIAEGYFSLTLIKEGRYEESLKYLKMADVDAQKLKSPFENGIVLRVKAEIKRNMDNNARLNYVFKEYLKEDLYYYSSLGEELLSKVKERYQVDILRALSRGV</sequence>
<dbReference type="PANTHER" id="PTHR16305">
    <property type="entry name" value="TESTICULAR SOLUBLE ADENYLYL CYCLASE"/>
    <property type="match status" value="1"/>
</dbReference>
<dbReference type="PROSITE" id="PS50005">
    <property type="entry name" value="TPR"/>
    <property type="match status" value="1"/>
</dbReference>
<dbReference type="SUPFAM" id="SSF48452">
    <property type="entry name" value="TPR-like"/>
    <property type="match status" value="2"/>
</dbReference>
<dbReference type="SUPFAM" id="SSF52540">
    <property type="entry name" value="P-loop containing nucleoside triphosphate hydrolases"/>
    <property type="match status" value="1"/>
</dbReference>
<dbReference type="GO" id="GO:0005524">
    <property type="term" value="F:ATP binding"/>
    <property type="evidence" value="ECO:0007669"/>
    <property type="project" value="UniProtKB-KW"/>
</dbReference>
<evidence type="ECO:0000256" key="2">
    <source>
        <dbReference type="ARBA" id="ARBA00022840"/>
    </source>
</evidence>
<keyword evidence="3" id="KW-0802">TPR repeat</keyword>
<gene>
    <name evidence="5" type="ORF">ABG79_00350</name>
</gene>
<dbReference type="InterPro" id="IPR005158">
    <property type="entry name" value="BTAD"/>
</dbReference>
<dbReference type="InterPro" id="IPR041664">
    <property type="entry name" value="AAA_16"/>
</dbReference>
<keyword evidence="2" id="KW-0067">ATP-binding</keyword>
<dbReference type="Gene3D" id="1.10.10.10">
    <property type="entry name" value="Winged helix-like DNA-binding domain superfamily/Winged helix DNA-binding domain"/>
    <property type="match status" value="1"/>
</dbReference>
<dbReference type="OrthoDB" id="190810at2"/>
<dbReference type="RefSeq" id="WP_057976505.1">
    <property type="nucleotide sequence ID" value="NZ_LKHP01000002.1"/>
</dbReference>
<keyword evidence="6" id="KW-1185">Reference proteome</keyword>
<dbReference type="Proteomes" id="UP000052015">
    <property type="component" value="Unassembled WGS sequence"/>
</dbReference>